<sequence>MDRNSRLHSNATEAAQLLRDAARVLMGPSQTPGVSTQDPDITARQNSVQSTLSSRFRPYGSRERVRRRPRPFTTPWSHDFFCLAEPHSTSVPRPEETVLLHSVGLGKRRVRFMDNKCSFGEFCSNLYGCFPALKECGGFKMMRATRNKELIDIPVPPGGYTIDYLRNESGLNRAMTYVVPLQHRLVACNRQVVEQMFDDLLRRTFPQLGNKPYEFCKVDRHRAMHVLPSILKTPKDVKMYPDMGRSALYLRPKSDQDDRTGDTSDAEPENDVMQDRRIQEAETYEQMRLKVLFDFIGSHQSATELFIIRERTSALSAMNNAPGALIDYNIASPLNIHVQWLFKEDMQTDLVASPQHSPVASLLYSPTASPSAAEASTVENDYIYDEFEDILFSQVCNLKSPAPDIEEIFDYDFREKMKAIQSAQNVAIIGASEELSMLGSLRHIQTLEDRDDMVVAATNFLLESRLRDSVEQ</sequence>
<dbReference type="AlphaFoldDB" id="A0A5A9PLF6"/>
<evidence type="ECO:0000313" key="3">
    <source>
        <dbReference type="Proteomes" id="UP000324632"/>
    </source>
</evidence>
<keyword evidence="3" id="KW-1185">Reference proteome</keyword>
<dbReference type="Proteomes" id="UP000324632">
    <property type="component" value="Chromosome 5"/>
</dbReference>
<evidence type="ECO:0000313" key="2">
    <source>
        <dbReference type="EMBL" id="KAA0721567.1"/>
    </source>
</evidence>
<feature type="compositionally biased region" description="Polar residues" evidence="1">
    <location>
        <begin position="28"/>
        <end position="54"/>
    </location>
</feature>
<feature type="compositionally biased region" description="Basic and acidic residues" evidence="1">
    <location>
        <begin position="252"/>
        <end position="262"/>
    </location>
</feature>
<evidence type="ECO:0000256" key="1">
    <source>
        <dbReference type="SAM" id="MobiDB-lite"/>
    </source>
</evidence>
<gene>
    <name evidence="2" type="ORF">E1301_Tti019437</name>
</gene>
<feature type="region of interest" description="Disordered" evidence="1">
    <location>
        <begin position="250"/>
        <end position="274"/>
    </location>
</feature>
<comment type="caution">
    <text evidence="2">The sequence shown here is derived from an EMBL/GenBank/DDBJ whole genome shotgun (WGS) entry which is preliminary data.</text>
</comment>
<reference evidence="2 3" key="1">
    <citation type="journal article" date="2019" name="Mol. Ecol. Resour.">
        <title>Chromosome-level genome assembly of Triplophysa tibetana, a fish adapted to the harsh high-altitude environment of the Tibetan Plateau.</title>
        <authorList>
            <person name="Yang X."/>
            <person name="Liu H."/>
            <person name="Ma Z."/>
            <person name="Zou Y."/>
            <person name="Zou M."/>
            <person name="Mao Y."/>
            <person name="Li X."/>
            <person name="Wang H."/>
            <person name="Chen T."/>
            <person name="Wang W."/>
            <person name="Yang R."/>
        </authorList>
    </citation>
    <scope>NUCLEOTIDE SEQUENCE [LARGE SCALE GENOMIC DNA]</scope>
    <source>
        <strain evidence="2">TTIB1903HZAU</strain>
        <tissue evidence="2">Muscle</tissue>
    </source>
</reference>
<organism evidence="2 3">
    <name type="scientific">Triplophysa tibetana</name>
    <dbReference type="NCBI Taxonomy" id="1572043"/>
    <lineage>
        <taxon>Eukaryota</taxon>
        <taxon>Metazoa</taxon>
        <taxon>Chordata</taxon>
        <taxon>Craniata</taxon>
        <taxon>Vertebrata</taxon>
        <taxon>Euteleostomi</taxon>
        <taxon>Actinopterygii</taxon>
        <taxon>Neopterygii</taxon>
        <taxon>Teleostei</taxon>
        <taxon>Ostariophysi</taxon>
        <taxon>Cypriniformes</taxon>
        <taxon>Nemacheilidae</taxon>
        <taxon>Triplophysa</taxon>
    </lineage>
</organism>
<proteinExistence type="predicted"/>
<dbReference type="EMBL" id="SOYY01000005">
    <property type="protein sequence ID" value="KAA0721567.1"/>
    <property type="molecule type" value="Genomic_DNA"/>
</dbReference>
<feature type="region of interest" description="Disordered" evidence="1">
    <location>
        <begin position="27"/>
        <end position="67"/>
    </location>
</feature>
<accession>A0A5A9PLF6</accession>
<protein>
    <submittedName>
        <fullName evidence="2">Uncharacterized protein</fullName>
    </submittedName>
</protein>
<name>A0A5A9PLF6_9TELE</name>